<organism evidence="3 4">
    <name type="scientific">Fluctibacter halophilus</name>
    <dbReference type="NCBI Taxonomy" id="226011"/>
    <lineage>
        <taxon>Bacteria</taxon>
        <taxon>Pseudomonadati</taxon>
        <taxon>Pseudomonadota</taxon>
        <taxon>Gammaproteobacteria</taxon>
        <taxon>Alteromonadales</taxon>
        <taxon>Alteromonadaceae</taxon>
        <taxon>Fluctibacter</taxon>
    </lineage>
</organism>
<gene>
    <name evidence="3" type="ORF">LJ739_04530</name>
</gene>
<dbReference type="Gene3D" id="3.55.50.30">
    <property type="match status" value="1"/>
</dbReference>
<dbReference type="Gene3D" id="2.60.120.1440">
    <property type="match status" value="1"/>
</dbReference>
<dbReference type="PANTHER" id="PTHR30273">
    <property type="entry name" value="PERIPLASMIC SIGNAL SENSOR AND SIGMA FACTOR ACTIVATOR FECR-RELATED"/>
    <property type="match status" value="1"/>
</dbReference>
<dbReference type="PANTHER" id="PTHR30273:SF2">
    <property type="entry name" value="PROTEIN FECR"/>
    <property type="match status" value="1"/>
</dbReference>
<keyword evidence="1" id="KW-1133">Transmembrane helix</keyword>
<keyword evidence="4" id="KW-1185">Reference proteome</keyword>
<protein>
    <submittedName>
        <fullName evidence="3">FecR domain-containing protein</fullName>
    </submittedName>
</protein>
<accession>A0ABS8G4P1</accession>
<reference evidence="3 4" key="1">
    <citation type="submission" date="2021-10" db="EMBL/GenBank/DDBJ databases">
        <title>Draft genome of Aestuariibacter halophilus JC2043.</title>
        <authorList>
            <person name="Emsley S.A."/>
            <person name="Pfannmuller K.M."/>
            <person name="Ushijima B."/>
            <person name="Saw J.H."/>
            <person name="Videau P."/>
        </authorList>
    </citation>
    <scope>NUCLEOTIDE SEQUENCE [LARGE SCALE GENOMIC DNA]</scope>
    <source>
        <strain evidence="3 4">JC2043</strain>
    </source>
</reference>
<feature type="transmembrane region" description="Helical" evidence="1">
    <location>
        <begin position="89"/>
        <end position="107"/>
    </location>
</feature>
<keyword evidence="1" id="KW-0472">Membrane</keyword>
<dbReference type="Pfam" id="PF04773">
    <property type="entry name" value="FecR"/>
    <property type="match status" value="1"/>
</dbReference>
<comment type="caution">
    <text evidence="3">The sequence shown here is derived from an EMBL/GenBank/DDBJ whole genome shotgun (WGS) entry which is preliminary data.</text>
</comment>
<name>A0ABS8G4P1_9ALTE</name>
<sequence>MSNITAFHDREELLQQACEWISRIDRGLRPQEHQTLTQWVAKGNAHQQALYEAAALWDDLSVLNELKTLFPLRPKDNLRKRTFADRTRMAVAASVVFVVMFAASWLLNQQLVDNNIQTASTMTHAETGVGEQKPFTLPDGTVAHLNTDTEITLSFSDNARQVTLLRGEAHFAVAHDVNRPFTVTAGERAVTAVGTAFNVEMTSPEDFELLVTEGRVLVQHEAKTTPSVLQEWQSVVNQGKGILVSSGEKAVFDRHINPITKMSLDQVQQQLAWQQGMVVFNGESLQQVLDEVARYSAVQFELAEASLRERRVAGYFKAGDIDGLLYALENSFQIEHEKNTQGTIILSAKR</sequence>
<evidence type="ECO:0000313" key="4">
    <source>
        <dbReference type="Proteomes" id="UP001520878"/>
    </source>
</evidence>
<dbReference type="Proteomes" id="UP001520878">
    <property type="component" value="Unassembled WGS sequence"/>
</dbReference>
<dbReference type="RefSeq" id="WP_229157415.1">
    <property type="nucleotide sequence ID" value="NZ_JAJEWP010000001.1"/>
</dbReference>
<proteinExistence type="predicted"/>
<evidence type="ECO:0000259" key="2">
    <source>
        <dbReference type="Pfam" id="PF04773"/>
    </source>
</evidence>
<dbReference type="EMBL" id="JAJEWP010000001">
    <property type="protein sequence ID" value="MCC2615505.1"/>
    <property type="molecule type" value="Genomic_DNA"/>
</dbReference>
<keyword evidence="1" id="KW-0812">Transmembrane</keyword>
<feature type="domain" description="FecR protein" evidence="2">
    <location>
        <begin position="126"/>
        <end position="216"/>
    </location>
</feature>
<evidence type="ECO:0000256" key="1">
    <source>
        <dbReference type="SAM" id="Phobius"/>
    </source>
</evidence>
<dbReference type="InterPro" id="IPR012373">
    <property type="entry name" value="Ferrdict_sens_TM"/>
</dbReference>
<evidence type="ECO:0000313" key="3">
    <source>
        <dbReference type="EMBL" id="MCC2615505.1"/>
    </source>
</evidence>
<dbReference type="InterPro" id="IPR006860">
    <property type="entry name" value="FecR"/>
</dbReference>
<dbReference type="PIRSF" id="PIRSF018266">
    <property type="entry name" value="FecR"/>
    <property type="match status" value="1"/>
</dbReference>